<dbReference type="EMBL" id="CBFW010000151">
    <property type="protein sequence ID" value="CDC73198.1"/>
    <property type="molecule type" value="Genomic_DNA"/>
</dbReference>
<feature type="transmembrane region" description="Helical" evidence="1">
    <location>
        <begin position="36"/>
        <end position="55"/>
    </location>
</feature>
<dbReference type="Pfam" id="PF12822">
    <property type="entry name" value="ECF_trnsprt"/>
    <property type="match status" value="1"/>
</dbReference>
<dbReference type="Gene3D" id="1.10.1760.20">
    <property type="match status" value="1"/>
</dbReference>
<keyword evidence="1" id="KW-0472">Membrane</keyword>
<organism evidence="2 4">
    <name type="scientific">Candidatus Colimorpha enterica</name>
    <dbReference type="NCBI Taxonomy" id="3083063"/>
    <lineage>
        <taxon>Bacteria</taxon>
        <taxon>Pseudomonadati</taxon>
        <taxon>Bacteroidota</taxon>
        <taxon>Bacteroidia</taxon>
        <taxon>Bacteroidales</taxon>
        <taxon>Candidatus Colimorpha</taxon>
    </lineage>
</organism>
<reference evidence="3 5" key="2">
    <citation type="submission" date="2022-03" db="EMBL/GenBank/DDBJ databases">
        <title>Metagenome-assembled genomes from swine fecal metagenomes.</title>
        <authorList>
            <person name="Holman D.B."/>
            <person name="Kommadath A."/>
        </authorList>
    </citation>
    <scope>NUCLEOTIDE SEQUENCE [LARGE SCALE GENOMIC DNA]</scope>
    <source>
        <strain evidence="3">SUG147</strain>
    </source>
</reference>
<dbReference type="Proteomes" id="UP000017938">
    <property type="component" value="Unassembled WGS sequence"/>
</dbReference>
<feature type="transmembrane region" description="Helical" evidence="1">
    <location>
        <begin position="117"/>
        <end position="142"/>
    </location>
</feature>
<dbReference type="InterPro" id="IPR024529">
    <property type="entry name" value="ECF_trnsprt_substrate-spec"/>
</dbReference>
<gene>
    <name evidence="2" type="ORF">BN580_01172</name>
    <name evidence="3" type="ORF">MR241_09015</name>
</gene>
<name>R6TID6_9BACT</name>
<sequence>MNQNTNNLKKVQKLTLIALLTALVVILQILGGFIRIGTFSVSLVLVPIVLGAALLGPWAGGWLGLVFGAVVLISGDAAWFMGMNLPGTVITVLLKGTVAGFVSGAVYRLIEKKNRTAAMFTSAALCPIINTALFFCGCYLFFFEGLTSAAASGGQTLLAYIIIVLIGGNFIFELVFNLVLAPVILRLIDVGKKMLGQVPKND</sequence>
<evidence type="ECO:0000313" key="5">
    <source>
        <dbReference type="Proteomes" id="UP001139365"/>
    </source>
</evidence>
<dbReference type="Proteomes" id="UP001139365">
    <property type="component" value="Unassembled WGS sequence"/>
</dbReference>
<comment type="caution">
    <text evidence="2">The sequence shown here is derived from an EMBL/GenBank/DDBJ whole genome shotgun (WGS) entry which is preliminary data.</text>
</comment>
<evidence type="ECO:0000313" key="4">
    <source>
        <dbReference type="Proteomes" id="UP000017938"/>
    </source>
</evidence>
<proteinExistence type="predicted"/>
<dbReference type="EMBL" id="JALEMU010000151">
    <property type="protein sequence ID" value="MCI5756415.1"/>
    <property type="molecule type" value="Genomic_DNA"/>
</dbReference>
<evidence type="ECO:0000313" key="2">
    <source>
        <dbReference type="EMBL" id="CDC73198.1"/>
    </source>
</evidence>
<dbReference type="STRING" id="1263015.BN580_01172"/>
<accession>R6TID6</accession>
<evidence type="ECO:0000256" key="1">
    <source>
        <dbReference type="SAM" id="Phobius"/>
    </source>
</evidence>
<keyword evidence="1" id="KW-1133">Transmembrane helix</keyword>
<reference evidence="2" key="1">
    <citation type="submission" date="2012-11" db="EMBL/GenBank/DDBJ databases">
        <title>Dependencies among metagenomic species, viruses, plasmids and units of genetic variation.</title>
        <authorList>
            <person name="Nielsen H.B."/>
            <person name="Almeida M."/>
            <person name="Juncker A.S."/>
            <person name="Rasmussen S."/>
            <person name="Li J."/>
            <person name="Sunagawa S."/>
            <person name="Plichta D."/>
            <person name="Gautier L."/>
            <person name="Le Chatelier E."/>
            <person name="Peletier E."/>
            <person name="Bonde I."/>
            <person name="Nielsen T."/>
            <person name="Manichanh C."/>
            <person name="Arumugam M."/>
            <person name="Batto J."/>
            <person name="Santos M.B.Q.D."/>
            <person name="Blom N."/>
            <person name="Borruel N."/>
            <person name="Burgdorf K.S."/>
            <person name="Boumezbeur F."/>
            <person name="Casellas F."/>
            <person name="Dore J."/>
            <person name="Guarner F."/>
            <person name="Hansen T."/>
            <person name="Hildebrand F."/>
            <person name="Kaas R.S."/>
            <person name="Kennedy S."/>
            <person name="Kristiansen K."/>
            <person name="Kultima J.R."/>
            <person name="Leonard P."/>
            <person name="Levenez F."/>
            <person name="Lund O."/>
            <person name="Moumen B."/>
            <person name="Le Paslier D."/>
            <person name="Pons N."/>
            <person name="Pedersen O."/>
            <person name="Prifti E."/>
            <person name="Qin J."/>
            <person name="Raes J."/>
            <person name="Tap J."/>
            <person name="Tims S."/>
            <person name="Ussery D.W."/>
            <person name="Yamada T."/>
            <person name="MetaHit consortium"/>
            <person name="Renault P."/>
            <person name="Sicheritz-Ponten T."/>
            <person name="Bork P."/>
            <person name="Wang J."/>
            <person name="Brunak S."/>
            <person name="Ehrlich S.D."/>
        </authorList>
    </citation>
    <scope>NUCLEOTIDE SEQUENCE [LARGE SCALE GENOMIC DNA]</scope>
</reference>
<keyword evidence="1" id="KW-0812">Transmembrane</keyword>
<feature type="transmembrane region" description="Helical" evidence="1">
    <location>
        <begin position="12"/>
        <end position="30"/>
    </location>
</feature>
<protein>
    <submittedName>
        <fullName evidence="3">ECF transporter S component</fullName>
    </submittedName>
    <submittedName>
        <fullName evidence="2">Thiamine transporter protein (Thia_YuaJ)</fullName>
    </submittedName>
</protein>
<evidence type="ECO:0000313" key="3">
    <source>
        <dbReference type="EMBL" id="MCI5756415.1"/>
    </source>
</evidence>
<dbReference type="AlphaFoldDB" id="R6TID6"/>
<feature type="transmembrane region" description="Helical" evidence="1">
    <location>
        <begin position="88"/>
        <end position="110"/>
    </location>
</feature>
<feature type="transmembrane region" description="Helical" evidence="1">
    <location>
        <begin position="157"/>
        <end position="185"/>
    </location>
</feature>
<dbReference type="GO" id="GO:0022857">
    <property type="term" value="F:transmembrane transporter activity"/>
    <property type="evidence" value="ECO:0007669"/>
    <property type="project" value="InterPro"/>
</dbReference>